<reference evidence="1" key="1">
    <citation type="submission" date="2021-08" db="EMBL/GenBank/DDBJ databases">
        <title>Novel anaerobic bacterium isolated from sea squirt in East Sea, Republic of Korea.</title>
        <authorList>
            <person name="Nguyen T.H."/>
            <person name="Li Z."/>
            <person name="Lee Y.-J."/>
            <person name="Ko J."/>
            <person name="Kim S.-G."/>
        </authorList>
    </citation>
    <scope>NUCLEOTIDE SEQUENCE</scope>
    <source>
        <strain evidence="1">KCTC 25031</strain>
    </source>
</reference>
<proteinExistence type="predicted"/>
<gene>
    <name evidence="1" type="ORF">K4L44_04420</name>
</gene>
<evidence type="ECO:0000313" key="2">
    <source>
        <dbReference type="Proteomes" id="UP000826212"/>
    </source>
</evidence>
<sequence>MATAQEHSNSHQHEEEGRHSLALYTGFTHNAGSYFSEETKEKSTGRWVPTIGLDYYYTLNHKWDIGAMTDLELEEYYVDEEEGARTYERTNAWAFIAVAKYKPIEGLGIFFGPGIEFEFKKDIKTESLFVAKIGVEYEVPIKNGWAIAPSLIYDYKYSKDLKFSAFSYGFSIGKRF</sequence>
<organism evidence="1 2">
    <name type="scientific">Halosquirtibacter laminarini</name>
    <dbReference type="NCBI Taxonomy" id="3374600"/>
    <lineage>
        <taxon>Bacteria</taxon>
        <taxon>Pseudomonadati</taxon>
        <taxon>Bacteroidota</taxon>
        <taxon>Bacteroidia</taxon>
        <taxon>Marinilabiliales</taxon>
        <taxon>Prolixibacteraceae</taxon>
        <taxon>Halosquirtibacter</taxon>
    </lineage>
</organism>
<dbReference type="Proteomes" id="UP000826212">
    <property type="component" value="Chromosome"/>
</dbReference>
<protein>
    <submittedName>
        <fullName evidence="1">Transporter</fullName>
    </submittedName>
</protein>
<evidence type="ECO:0000313" key="1">
    <source>
        <dbReference type="EMBL" id="QZE15078.1"/>
    </source>
</evidence>
<name>A0AC61NHD6_9BACT</name>
<dbReference type="EMBL" id="CP081303">
    <property type="protein sequence ID" value="QZE15078.1"/>
    <property type="molecule type" value="Genomic_DNA"/>
</dbReference>
<accession>A0AC61NHD6</accession>
<keyword evidence="2" id="KW-1185">Reference proteome</keyword>